<protein>
    <submittedName>
        <fullName evidence="2">Uncharacterized protein</fullName>
    </submittedName>
</protein>
<feature type="region of interest" description="Disordered" evidence="1">
    <location>
        <begin position="1"/>
        <end position="46"/>
    </location>
</feature>
<keyword evidence="3" id="KW-1185">Reference proteome</keyword>
<evidence type="ECO:0000313" key="3">
    <source>
        <dbReference type="Proteomes" id="UP001067235"/>
    </source>
</evidence>
<proteinExistence type="predicted"/>
<accession>A0ABT4N2J6</accession>
<reference evidence="2" key="1">
    <citation type="submission" date="2022-12" db="EMBL/GenBank/DDBJ databases">
        <authorList>
            <person name="Krivoruchko A.V."/>
            <person name="Elkin A."/>
        </authorList>
    </citation>
    <scope>NUCLEOTIDE SEQUENCE</scope>
    <source>
        <strain evidence="2">IEGM 1388</strain>
    </source>
</reference>
<comment type="caution">
    <text evidence="2">The sequence shown here is derived from an EMBL/GenBank/DDBJ whole genome shotgun (WGS) entry which is preliminary data.</text>
</comment>
<name>A0ABT4N2J6_GORRU</name>
<dbReference type="Proteomes" id="UP001067235">
    <property type="component" value="Unassembled WGS sequence"/>
</dbReference>
<dbReference type="RefSeq" id="WP_168186987.1">
    <property type="nucleotide sequence ID" value="NZ_JAPWIE010000006.1"/>
</dbReference>
<sequence length="46" mass="4322">MVAGAGVTDDANDGEGFGTFTGTVSAYEPPEPPAGSSGSSVGGLFG</sequence>
<gene>
    <name evidence="2" type="ORF">O4213_21205</name>
</gene>
<evidence type="ECO:0000256" key="1">
    <source>
        <dbReference type="SAM" id="MobiDB-lite"/>
    </source>
</evidence>
<organism evidence="2 3">
    <name type="scientific">Gordonia rubripertincta</name>
    <name type="common">Rhodococcus corallinus</name>
    <dbReference type="NCBI Taxonomy" id="36822"/>
    <lineage>
        <taxon>Bacteria</taxon>
        <taxon>Bacillati</taxon>
        <taxon>Actinomycetota</taxon>
        <taxon>Actinomycetes</taxon>
        <taxon>Mycobacteriales</taxon>
        <taxon>Gordoniaceae</taxon>
        <taxon>Gordonia</taxon>
    </lineage>
</organism>
<evidence type="ECO:0000313" key="2">
    <source>
        <dbReference type="EMBL" id="MCZ4552521.1"/>
    </source>
</evidence>
<dbReference type="EMBL" id="JAPWIE010000006">
    <property type="protein sequence ID" value="MCZ4552521.1"/>
    <property type="molecule type" value="Genomic_DNA"/>
</dbReference>